<reference evidence="1 2" key="1">
    <citation type="submission" date="2019-07" db="EMBL/GenBank/DDBJ databases">
        <title>Genomic Encyclopedia of Archaeal and Bacterial Type Strains, Phase II (KMG-II): from individual species to whole genera.</title>
        <authorList>
            <person name="Goeker M."/>
        </authorList>
    </citation>
    <scope>NUCLEOTIDE SEQUENCE [LARGE SCALE GENOMIC DNA]</scope>
    <source>
        <strain evidence="1 2">DSM 21935</strain>
    </source>
</reference>
<evidence type="ECO:0000313" key="2">
    <source>
        <dbReference type="Proteomes" id="UP000324595"/>
    </source>
</evidence>
<sequence>MLNSISKYFTKNGENLTVLMNQHSKSDKLFIGSSIGG</sequence>
<dbReference type="AlphaFoldDB" id="A0A5D3YHC1"/>
<accession>A0A5D3YHC1</accession>
<organism evidence="1 2">
    <name type="scientific">Fodinibius salinus</name>
    <dbReference type="NCBI Taxonomy" id="860790"/>
    <lineage>
        <taxon>Bacteria</taxon>
        <taxon>Pseudomonadati</taxon>
        <taxon>Balneolota</taxon>
        <taxon>Balneolia</taxon>
        <taxon>Balneolales</taxon>
        <taxon>Balneolaceae</taxon>
        <taxon>Fodinibius</taxon>
    </lineage>
</organism>
<keyword evidence="2" id="KW-1185">Reference proteome</keyword>
<proteinExistence type="predicted"/>
<protein>
    <submittedName>
        <fullName evidence="1">Uncharacterized protein</fullName>
    </submittedName>
</protein>
<gene>
    <name evidence="1" type="ORF">LX73_2039</name>
</gene>
<name>A0A5D3YHC1_9BACT</name>
<dbReference type="EMBL" id="VNHY01000003">
    <property type="protein sequence ID" value="TYP92677.1"/>
    <property type="molecule type" value="Genomic_DNA"/>
</dbReference>
<evidence type="ECO:0000313" key="1">
    <source>
        <dbReference type="EMBL" id="TYP92677.1"/>
    </source>
</evidence>
<comment type="caution">
    <text evidence="1">The sequence shown here is derived from an EMBL/GenBank/DDBJ whole genome shotgun (WGS) entry which is preliminary data.</text>
</comment>
<dbReference type="Proteomes" id="UP000324595">
    <property type="component" value="Unassembled WGS sequence"/>
</dbReference>